<evidence type="ECO:0000313" key="1">
    <source>
        <dbReference type="EMBL" id="QHT15948.1"/>
    </source>
</evidence>
<name>A0A6C0DG85_9ZZZZ</name>
<organism evidence="1">
    <name type="scientific">viral metagenome</name>
    <dbReference type="NCBI Taxonomy" id="1070528"/>
    <lineage>
        <taxon>unclassified sequences</taxon>
        <taxon>metagenomes</taxon>
        <taxon>organismal metagenomes</taxon>
    </lineage>
</organism>
<protein>
    <submittedName>
        <fullName evidence="1">Uncharacterized protein</fullName>
    </submittedName>
</protein>
<proteinExistence type="predicted"/>
<sequence length="64" mass="7626">MNKTNNKDMKQKTDFNHWSISYLKEIYQCSKCKKRNTIVPSSNLQGEKQKYQNCLYCGNPNYIN</sequence>
<dbReference type="AlphaFoldDB" id="A0A6C0DG85"/>
<reference evidence="1" key="1">
    <citation type="journal article" date="2020" name="Nature">
        <title>Giant virus diversity and host interactions through global metagenomics.</title>
        <authorList>
            <person name="Schulz F."/>
            <person name="Roux S."/>
            <person name="Paez-Espino D."/>
            <person name="Jungbluth S."/>
            <person name="Walsh D.A."/>
            <person name="Denef V.J."/>
            <person name="McMahon K.D."/>
            <person name="Konstantinidis K.T."/>
            <person name="Eloe-Fadrosh E.A."/>
            <person name="Kyrpides N.C."/>
            <person name="Woyke T."/>
        </authorList>
    </citation>
    <scope>NUCLEOTIDE SEQUENCE</scope>
    <source>
        <strain evidence="1">GVMAG-M-3300023174-182</strain>
    </source>
</reference>
<accession>A0A6C0DG85</accession>
<dbReference type="EMBL" id="MN739614">
    <property type="protein sequence ID" value="QHT15948.1"/>
    <property type="molecule type" value="Genomic_DNA"/>
</dbReference>